<reference evidence="1 2" key="1">
    <citation type="submission" date="2018-08" db="EMBL/GenBank/DDBJ databases">
        <title>A genome reference for cultivated species of the human gut microbiota.</title>
        <authorList>
            <person name="Zou Y."/>
            <person name="Xue W."/>
            <person name="Luo G."/>
        </authorList>
    </citation>
    <scope>NUCLEOTIDE SEQUENCE [LARGE SCALE GENOMIC DNA]</scope>
    <source>
        <strain evidence="1 2">OF02-7</strain>
    </source>
</reference>
<dbReference type="AlphaFoldDB" id="A0A413IMX8"/>
<proteinExistence type="predicted"/>
<accession>A0A413IMX8</accession>
<dbReference type="OrthoDB" id="1076078at2"/>
<dbReference type="RefSeq" id="WP_117721629.1">
    <property type="nucleotide sequence ID" value="NZ_CAUEFF010000026.1"/>
</dbReference>
<evidence type="ECO:0000313" key="2">
    <source>
        <dbReference type="Proteomes" id="UP000286063"/>
    </source>
</evidence>
<protein>
    <submittedName>
        <fullName evidence="1">Uncharacterized protein</fullName>
    </submittedName>
</protein>
<evidence type="ECO:0000313" key="1">
    <source>
        <dbReference type="EMBL" id="RGY17592.1"/>
    </source>
</evidence>
<gene>
    <name evidence="1" type="ORF">DXA50_09940</name>
</gene>
<name>A0A413IMX8_9BACT</name>
<organism evidence="1 2">
    <name type="scientific">Butyricimonas virosa</name>
    <dbReference type="NCBI Taxonomy" id="544645"/>
    <lineage>
        <taxon>Bacteria</taxon>
        <taxon>Pseudomonadati</taxon>
        <taxon>Bacteroidota</taxon>
        <taxon>Bacteroidia</taxon>
        <taxon>Bacteroidales</taxon>
        <taxon>Odoribacteraceae</taxon>
        <taxon>Butyricimonas</taxon>
    </lineage>
</organism>
<sequence>MIFTDYYRFDKLPNQKSKLRIDCTSSTGSYPPLEMLRNKTRELFIYIGDNTHTKAGEQRKADLALSKGTHISSIYNPDLELPYWYGDMKGTADAFIFVHRDAKFIEGKIQPGAIVEVFIARGQRNNREALYNAVCEGEYDDEMQGLRERVTKSVTATDEGLD</sequence>
<dbReference type="Proteomes" id="UP000286063">
    <property type="component" value="Unassembled WGS sequence"/>
</dbReference>
<comment type="caution">
    <text evidence="1">The sequence shown here is derived from an EMBL/GenBank/DDBJ whole genome shotgun (WGS) entry which is preliminary data.</text>
</comment>
<dbReference type="EMBL" id="QSCR01000015">
    <property type="protein sequence ID" value="RGY17592.1"/>
    <property type="molecule type" value="Genomic_DNA"/>
</dbReference>